<dbReference type="InterPro" id="IPR054663">
    <property type="entry name" value="FraC"/>
</dbReference>
<evidence type="ECO:0008006" key="4">
    <source>
        <dbReference type="Google" id="ProtNLM"/>
    </source>
</evidence>
<organism evidence="2 3">
    <name type="scientific">Limnofasciculus baicalensis BBK-W-15</name>
    <dbReference type="NCBI Taxonomy" id="2699891"/>
    <lineage>
        <taxon>Bacteria</taxon>
        <taxon>Bacillati</taxon>
        <taxon>Cyanobacteriota</taxon>
        <taxon>Cyanophyceae</taxon>
        <taxon>Coleofasciculales</taxon>
        <taxon>Coleofasciculaceae</taxon>
        <taxon>Limnofasciculus</taxon>
        <taxon>Limnofasciculus baicalensis</taxon>
    </lineage>
</organism>
<dbReference type="NCBIfam" id="NF045624">
    <property type="entry name" value="filament_FraC"/>
    <property type="match status" value="1"/>
</dbReference>
<dbReference type="Proteomes" id="UP001204953">
    <property type="component" value="Unassembled WGS sequence"/>
</dbReference>
<protein>
    <recommendedName>
        <fullName evidence="4">Filament integrity protein</fullName>
    </recommendedName>
</protein>
<keyword evidence="1" id="KW-1133">Transmembrane helix</keyword>
<gene>
    <name evidence="2" type="ORF">NJ959_21540</name>
</gene>
<dbReference type="Pfam" id="PF24301">
    <property type="entry name" value="FraC"/>
    <property type="match status" value="1"/>
</dbReference>
<evidence type="ECO:0000313" key="2">
    <source>
        <dbReference type="EMBL" id="MCP2731014.1"/>
    </source>
</evidence>
<evidence type="ECO:0000256" key="1">
    <source>
        <dbReference type="SAM" id="Phobius"/>
    </source>
</evidence>
<evidence type="ECO:0000313" key="3">
    <source>
        <dbReference type="Proteomes" id="UP001204953"/>
    </source>
</evidence>
<keyword evidence="1" id="KW-0472">Membrane</keyword>
<keyword evidence="1" id="KW-0812">Transmembrane</keyword>
<proteinExistence type="predicted"/>
<reference evidence="2" key="1">
    <citation type="submission" date="2022-06" db="EMBL/GenBank/DDBJ databases">
        <title>New cyanobacteria of genus Symplocastrum in benthos of Lake Baikal.</title>
        <authorList>
            <person name="Sorokovikova E."/>
            <person name="Tikhonova I."/>
            <person name="Krasnopeev A."/>
            <person name="Evseev P."/>
            <person name="Gladkikh A."/>
            <person name="Belykh O."/>
        </authorList>
    </citation>
    <scope>NUCLEOTIDE SEQUENCE</scope>
    <source>
        <strain evidence="2">BBK-W-15</strain>
    </source>
</reference>
<dbReference type="EMBL" id="JAMZMM010000268">
    <property type="protein sequence ID" value="MCP2731014.1"/>
    <property type="molecule type" value="Genomic_DNA"/>
</dbReference>
<feature type="transmembrane region" description="Helical" evidence="1">
    <location>
        <begin position="157"/>
        <end position="180"/>
    </location>
</feature>
<feature type="transmembrane region" description="Helical" evidence="1">
    <location>
        <begin position="91"/>
        <end position="109"/>
    </location>
</feature>
<dbReference type="RefSeq" id="WP_254013757.1">
    <property type="nucleotide sequence ID" value="NZ_JAMZMM010000268.1"/>
</dbReference>
<keyword evidence="3" id="KW-1185">Reference proteome</keyword>
<feature type="transmembrane region" description="Helical" evidence="1">
    <location>
        <begin position="12"/>
        <end position="30"/>
    </location>
</feature>
<name>A0AAE3GV52_9CYAN</name>
<comment type="caution">
    <text evidence="2">The sequence shown here is derived from an EMBL/GenBank/DDBJ whole genome shotgun (WGS) entry which is preliminary data.</text>
</comment>
<sequence length="189" mass="21503">MEKLVLPIEMILFQFIFLLVAIALEARVLYRKLRISRQTSVEYAMSMNLLAAGVGWSSFFAFQDFLPQALKTQLLSYIFFDRPIGSLPTEWHTTIVSVGVVIFFGTFLIKLIGLQLIEFALENTLFQATLSPKESRKRPGLINRHDPVVVRQQPNPALAVLLANAYSYSAILLLLLLRFLQFNAFTFSL</sequence>
<dbReference type="AlphaFoldDB" id="A0AAE3GV52"/>
<feature type="transmembrane region" description="Helical" evidence="1">
    <location>
        <begin position="42"/>
        <end position="62"/>
    </location>
</feature>
<accession>A0AAE3GV52</accession>